<proteinExistence type="predicted"/>
<keyword evidence="2" id="KW-1185">Reference proteome</keyword>
<dbReference type="WBParaSite" id="ACOC_0000363401-mRNA-1">
    <property type="protein sequence ID" value="ACOC_0000363401-mRNA-1"/>
    <property type="gene ID" value="ACOC_0000363401"/>
</dbReference>
<reference evidence="3" key="1">
    <citation type="submission" date="2017-02" db="UniProtKB">
        <authorList>
            <consortium name="WormBaseParasite"/>
        </authorList>
    </citation>
    <scope>IDENTIFICATION</scope>
</reference>
<dbReference type="Proteomes" id="UP000267027">
    <property type="component" value="Unassembled WGS sequence"/>
</dbReference>
<gene>
    <name evidence="1" type="ORF">ACOC_LOCUS3635</name>
</gene>
<dbReference type="EMBL" id="UYYA01001216">
    <property type="protein sequence ID" value="VDM55220.1"/>
    <property type="molecule type" value="Genomic_DNA"/>
</dbReference>
<protein>
    <submittedName>
        <fullName evidence="3">Secreted protein</fullName>
    </submittedName>
</protein>
<evidence type="ECO:0000313" key="1">
    <source>
        <dbReference type="EMBL" id="VDM55220.1"/>
    </source>
</evidence>
<evidence type="ECO:0000313" key="2">
    <source>
        <dbReference type="Proteomes" id="UP000267027"/>
    </source>
</evidence>
<accession>A0A0R3PH17</accession>
<name>A0A0R3PH17_ANGCS</name>
<reference evidence="1 2" key="2">
    <citation type="submission" date="2018-11" db="EMBL/GenBank/DDBJ databases">
        <authorList>
            <consortium name="Pathogen Informatics"/>
        </authorList>
    </citation>
    <scope>NUCLEOTIDE SEQUENCE [LARGE SCALE GENOMIC DNA]</scope>
    <source>
        <strain evidence="1 2">Costa Rica</strain>
    </source>
</reference>
<dbReference type="AlphaFoldDB" id="A0A0R3PH17"/>
<sequence length="102" mass="11015">MQAAVVVGTVVDRVGKLGSRVVPSRTDDTERNKHTSPFCEPSSYLAASVAARRGVAVPDLELFEITIVLRVYICAYASDSKAGSRGKSAPYFRSVEYTSESI</sequence>
<organism evidence="3">
    <name type="scientific">Angiostrongylus costaricensis</name>
    <name type="common">Nematode worm</name>
    <dbReference type="NCBI Taxonomy" id="334426"/>
    <lineage>
        <taxon>Eukaryota</taxon>
        <taxon>Metazoa</taxon>
        <taxon>Ecdysozoa</taxon>
        <taxon>Nematoda</taxon>
        <taxon>Chromadorea</taxon>
        <taxon>Rhabditida</taxon>
        <taxon>Rhabditina</taxon>
        <taxon>Rhabditomorpha</taxon>
        <taxon>Strongyloidea</taxon>
        <taxon>Metastrongylidae</taxon>
        <taxon>Angiostrongylus</taxon>
    </lineage>
</organism>
<evidence type="ECO:0000313" key="3">
    <source>
        <dbReference type="WBParaSite" id="ACOC_0000363401-mRNA-1"/>
    </source>
</evidence>